<accession>A0A813JAK0</accession>
<organism evidence="2 3">
    <name type="scientific">Polarella glacialis</name>
    <name type="common">Dinoflagellate</name>
    <dbReference type="NCBI Taxonomy" id="89957"/>
    <lineage>
        <taxon>Eukaryota</taxon>
        <taxon>Sar</taxon>
        <taxon>Alveolata</taxon>
        <taxon>Dinophyceae</taxon>
        <taxon>Suessiales</taxon>
        <taxon>Suessiaceae</taxon>
        <taxon>Polarella</taxon>
    </lineage>
</organism>
<dbReference type="EMBL" id="CAJNNW010024492">
    <property type="protein sequence ID" value="CAE8672790.1"/>
    <property type="molecule type" value="Genomic_DNA"/>
</dbReference>
<gene>
    <name evidence="2" type="ORF">PGLA2088_LOCUS18232</name>
</gene>
<name>A0A813JAK0_POLGL</name>
<evidence type="ECO:0000313" key="2">
    <source>
        <dbReference type="EMBL" id="CAE8672790.1"/>
    </source>
</evidence>
<proteinExistence type="predicted"/>
<evidence type="ECO:0000256" key="1">
    <source>
        <dbReference type="SAM" id="MobiDB-lite"/>
    </source>
</evidence>
<comment type="caution">
    <text evidence="2">The sequence shown here is derived from an EMBL/GenBank/DDBJ whole genome shotgun (WGS) entry which is preliminary data.</text>
</comment>
<protein>
    <submittedName>
        <fullName evidence="2">Uncharacterized protein</fullName>
    </submittedName>
</protein>
<dbReference type="Proteomes" id="UP000626109">
    <property type="component" value="Unassembled WGS sequence"/>
</dbReference>
<feature type="region of interest" description="Disordered" evidence="1">
    <location>
        <begin position="1"/>
        <end position="36"/>
    </location>
</feature>
<sequence length="99" mass="11233">MGVDEPDDEREDEHEDTGAEPDAGGDAKKKRQTSLLSRWRMESPQLRLFGRRPQRPQLMPEFVGLRVNLAMAAFRPRTRIGLTSPASAILQSRVCKSER</sequence>
<dbReference type="AlphaFoldDB" id="A0A813JAK0"/>
<reference evidence="2" key="1">
    <citation type="submission" date="2021-02" db="EMBL/GenBank/DDBJ databases">
        <authorList>
            <person name="Dougan E. K."/>
            <person name="Rhodes N."/>
            <person name="Thang M."/>
            <person name="Chan C."/>
        </authorList>
    </citation>
    <scope>NUCLEOTIDE SEQUENCE</scope>
</reference>
<evidence type="ECO:0000313" key="3">
    <source>
        <dbReference type="Proteomes" id="UP000626109"/>
    </source>
</evidence>
<feature type="compositionally biased region" description="Acidic residues" evidence="1">
    <location>
        <begin position="1"/>
        <end position="19"/>
    </location>
</feature>